<dbReference type="InterPro" id="IPR004441">
    <property type="entry name" value="rRNA_MeTrfase_TrmH"/>
</dbReference>
<evidence type="ECO:0000256" key="3">
    <source>
        <dbReference type="ARBA" id="ARBA00022679"/>
    </source>
</evidence>
<dbReference type="InterPro" id="IPR013123">
    <property type="entry name" value="SpoU_subst-bd"/>
</dbReference>
<dbReference type="RefSeq" id="WP_075136750.1">
    <property type="nucleotide sequence ID" value="NZ_MSIF01000021.1"/>
</dbReference>
<dbReference type="InterPro" id="IPR001537">
    <property type="entry name" value="SpoU_MeTrfase"/>
</dbReference>
<dbReference type="Gene3D" id="3.40.1280.10">
    <property type="match status" value="1"/>
</dbReference>
<keyword evidence="3 5" id="KW-0808">Transferase</keyword>
<dbReference type="OrthoDB" id="9785673at2"/>
<name>A0A7Z0WHX5_9PSEU</name>
<evidence type="ECO:0000259" key="4">
    <source>
        <dbReference type="SMART" id="SM00967"/>
    </source>
</evidence>
<dbReference type="SUPFAM" id="SSF75217">
    <property type="entry name" value="alpha/beta knot"/>
    <property type="match status" value="1"/>
</dbReference>
<dbReference type="InterPro" id="IPR029026">
    <property type="entry name" value="tRNA_m1G_MTases_N"/>
</dbReference>
<reference evidence="5 6" key="1">
    <citation type="submission" date="2016-12" db="EMBL/GenBank/DDBJ databases">
        <title>The draft genome sequence of Actinophytocola xinjiangensis.</title>
        <authorList>
            <person name="Wang W."/>
            <person name="Yuan L."/>
        </authorList>
    </citation>
    <scope>NUCLEOTIDE SEQUENCE [LARGE SCALE GENOMIC DNA]</scope>
    <source>
        <strain evidence="5 6">CGMCC 4.4663</strain>
    </source>
</reference>
<dbReference type="Pfam" id="PF00588">
    <property type="entry name" value="SpoU_methylase"/>
    <property type="match status" value="1"/>
</dbReference>
<dbReference type="CDD" id="cd18095">
    <property type="entry name" value="SpoU-like_rRNA-MTase"/>
    <property type="match status" value="1"/>
</dbReference>
<dbReference type="GO" id="GO:0006396">
    <property type="term" value="P:RNA processing"/>
    <property type="evidence" value="ECO:0007669"/>
    <property type="project" value="InterPro"/>
</dbReference>
<dbReference type="PANTHER" id="PTHR46429">
    <property type="entry name" value="23S RRNA (GUANOSINE-2'-O-)-METHYLTRANSFERASE RLMB"/>
    <property type="match status" value="1"/>
</dbReference>
<dbReference type="GO" id="GO:0032259">
    <property type="term" value="P:methylation"/>
    <property type="evidence" value="ECO:0007669"/>
    <property type="project" value="UniProtKB-KW"/>
</dbReference>
<dbReference type="GO" id="GO:0005829">
    <property type="term" value="C:cytosol"/>
    <property type="evidence" value="ECO:0007669"/>
    <property type="project" value="TreeGrafter"/>
</dbReference>
<organism evidence="5 6">
    <name type="scientific">Actinophytocola xinjiangensis</name>
    <dbReference type="NCBI Taxonomy" id="485602"/>
    <lineage>
        <taxon>Bacteria</taxon>
        <taxon>Bacillati</taxon>
        <taxon>Actinomycetota</taxon>
        <taxon>Actinomycetes</taxon>
        <taxon>Pseudonocardiales</taxon>
        <taxon>Pseudonocardiaceae</taxon>
    </lineage>
</organism>
<gene>
    <name evidence="5" type="ORF">BLA60_31925</name>
</gene>
<evidence type="ECO:0000313" key="5">
    <source>
        <dbReference type="EMBL" id="OLF06569.1"/>
    </source>
</evidence>
<accession>A0A7Z0WHX5</accession>
<dbReference type="AlphaFoldDB" id="A0A7Z0WHX5"/>
<feature type="domain" description="RNA 2-O ribose methyltransferase substrate binding" evidence="4">
    <location>
        <begin position="16"/>
        <end position="93"/>
    </location>
</feature>
<evidence type="ECO:0000313" key="6">
    <source>
        <dbReference type="Proteomes" id="UP000185696"/>
    </source>
</evidence>
<dbReference type="Gene3D" id="3.30.1330.30">
    <property type="match status" value="1"/>
</dbReference>
<dbReference type="InterPro" id="IPR029064">
    <property type="entry name" value="Ribosomal_eL30-like_sf"/>
</dbReference>
<evidence type="ECO:0000256" key="2">
    <source>
        <dbReference type="ARBA" id="ARBA00022603"/>
    </source>
</evidence>
<dbReference type="InterPro" id="IPR029028">
    <property type="entry name" value="Alpha/beta_knot_MTases"/>
</dbReference>
<dbReference type="Pfam" id="PF08032">
    <property type="entry name" value="SpoU_sub_bind"/>
    <property type="match status" value="1"/>
</dbReference>
<sequence length="254" mass="26281">MLSPVDAGSPKDRFVTVFGRKPVLEALGDGDLRVDKVVLADTARGPAAREIIDAAAARGVPVERASPHRVKVLAGNGKQDQGVLADIIAPRMRRLSAALADPTPPATVLLLDGITTPANVGMILRTATAAGIDGIVVPRRGVASIDPLVVKASAGVAFHAPVLRCYTAEEAATDLRAAGYPLFALTGTARRTIFDADIPRRAAFVLGAETAGVSAEVDARVTTHLSIPMAGGVESLNVASAAAVLCFELVRRSR</sequence>
<protein>
    <submittedName>
        <fullName evidence="5">RNA methyltransferase</fullName>
    </submittedName>
</protein>
<proteinExistence type="inferred from homology"/>
<evidence type="ECO:0000256" key="1">
    <source>
        <dbReference type="ARBA" id="ARBA00007228"/>
    </source>
</evidence>
<dbReference type="SUPFAM" id="SSF55315">
    <property type="entry name" value="L30e-like"/>
    <property type="match status" value="1"/>
</dbReference>
<dbReference type="GO" id="GO:0003723">
    <property type="term" value="F:RNA binding"/>
    <property type="evidence" value="ECO:0007669"/>
    <property type="project" value="InterPro"/>
</dbReference>
<dbReference type="EMBL" id="MSIF01000021">
    <property type="protein sequence ID" value="OLF06569.1"/>
    <property type="molecule type" value="Genomic_DNA"/>
</dbReference>
<keyword evidence="2 5" id="KW-0489">Methyltransferase</keyword>
<dbReference type="Proteomes" id="UP000185696">
    <property type="component" value="Unassembled WGS sequence"/>
</dbReference>
<keyword evidence="6" id="KW-1185">Reference proteome</keyword>
<dbReference type="PANTHER" id="PTHR46429:SF1">
    <property type="entry name" value="23S RRNA (GUANOSINE-2'-O-)-METHYLTRANSFERASE RLMB"/>
    <property type="match status" value="1"/>
</dbReference>
<dbReference type="GO" id="GO:0008173">
    <property type="term" value="F:RNA methyltransferase activity"/>
    <property type="evidence" value="ECO:0007669"/>
    <property type="project" value="InterPro"/>
</dbReference>
<comment type="caution">
    <text evidence="5">The sequence shown here is derived from an EMBL/GenBank/DDBJ whole genome shotgun (WGS) entry which is preliminary data.</text>
</comment>
<comment type="similarity">
    <text evidence="1">Belongs to the class IV-like SAM-binding methyltransferase superfamily. RNA methyltransferase TrmH family.</text>
</comment>
<dbReference type="SMART" id="SM00967">
    <property type="entry name" value="SpoU_sub_bind"/>
    <property type="match status" value="1"/>
</dbReference>